<evidence type="ECO:0000256" key="2">
    <source>
        <dbReference type="ARBA" id="ARBA00012759"/>
    </source>
</evidence>
<feature type="active site" evidence="6">
    <location>
        <position position="316"/>
    </location>
</feature>
<feature type="compositionally biased region" description="Pro residues" evidence="7">
    <location>
        <begin position="60"/>
        <end position="69"/>
    </location>
</feature>
<accession>A0A9D5HFN4</accession>
<organism evidence="10 11">
    <name type="scientific">Dioscorea zingiberensis</name>
    <dbReference type="NCBI Taxonomy" id="325984"/>
    <lineage>
        <taxon>Eukaryota</taxon>
        <taxon>Viridiplantae</taxon>
        <taxon>Streptophyta</taxon>
        <taxon>Embryophyta</taxon>
        <taxon>Tracheophyta</taxon>
        <taxon>Spermatophyta</taxon>
        <taxon>Magnoliopsida</taxon>
        <taxon>Liliopsida</taxon>
        <taxon>Dioscoreales</taxon>
        <taxon>Dioscoreaceae</taxon>
        <taxon>Dioscorea</taxon>
    </lineage>
</organism>
<dbReference type="EC" id="3.4.19.12" evidence="2"/>
<reference evidence="10" key="1">
    <citation type="submission" date="2021-03" db="EMBL/GenBank/DDBJ databases">
        <authorList>
            <person name="Li Z."/>
            <person name="Yang C."/>
        </authorList>
    </citation>
    <scope>NUCLEOTIDE SEQUENCE</scope>
    <source>
        <strain evidence="10">Dzin_1.0</strain>
        <tissue evidence="10">Leaf</tissue>
    </source>
</reference>
<dbReference type="GO" id="GO:0003723">
    <property type="term" value="F:RNA binding"/>
    <property type="evidence" value="ECO:0007669"/>
    <property type="project" value="InterPro"/>
</dbReference>
<dbReference type="AlphaFoldDB" id="A0A9D5HFN4"/>
<evidence type="ECO:0000313" key="11">
    <source>
        <dbReference type="Proteomes" id="UP001085076"/>
    </source>
</evidence>
<evidence type="ECO:0000256" key="3">
    <source>
        <dbReference type="ARBA" id="ARBA00022670"/>
    </source>
</evidence>
<dbReference type="PANTHER" id="PTHR13291:SF0">
    <property type="entry name" value="JOSEPHIN-LIKE PROTEIN"/>
    <property type="match status" value="1"/>
</dbReference>
<feature type="domain" description="APO" evidence="9">
    <location>
        <begin position="443"/>
        <end position="528"/>
    </location>
</feature>
<keyword evidence="4" id="KW-0833">Ubl conjugation pathway</keyword>
<feature type="active site" evidence="6">
    <location>
        <position position="206"/>
    </location>
</feature>
<gene>
    <name evidence="10" type="ORF">J5N97_016695</name>
</gene>
<reference evidence="10" key="2">
    <citation type="journal article" date="2022" name="Hortic Res">
        <title>The genome of Dioscorea zingiberensis sheds light on the biosynthesis, origin and evolution of the medicinally important diosgenin saponins.</title>
        <authorList>
            <person name="Li Y."/>
            <person name="Tan C."/>
            <person name="Li Z."/>
            <person name="Guo J."/>
            <person name="Li S."/>
            <person name="Chen X."/>
            <person name="Wang C."/>
            <person name="Dai X."/>
            <person name="Yang H."/>
            <person name="Song W."/>
            <person name="Hou L."/>
            <person name="Xu J."/>
            <person name="Tong Z."/>
            <person name="Xu A."/>
            <person name="Yuan X."/>
            <person name="Wang W."/>
            <person name="Yang Q."/>
            <person name="Chen L."/>
            <person name="Sun Z."/>
            <person name="Wang K."/>
            <person name="Pan B."/>
            <person name="Chen J."/>
            <person name="Bao Y."/>
            <person name="Liu F."/>
            <person name="Qi X."/>
            <person name="Gang D.R."/>
            <person name="Wen J."/>
            <person name="Li J."/>
        </authorList>
    </citation>
    <scope>NUCLEOTIDE SEQUENCE</scope>
    <source>
        <strain evidence="10">Dzin_1.0</strain>
    </source>
</reference>
<proteinExistence type="predicted"/>
<keyword evidence="3" id="KW-0645">Protease</keyword>
<feature type="active site" evidence="6">
    <location>
        <position position="331"/>
    </location>
</feature>
<protein>
    <recommendedName>
        <fullName evidence="2">ubiquitinyl hydrolase 1</fullName>
        <ecNumber evidence="2">3.4.19.12</ecNumber>
    </recommendedName>
</protein>
<feature type="domain" description="APO" evidence="9">
    <location>
        <begin position="583"/>
        <end position="668"/>
    </location>
</feature>
<dbReference type="Pfam" id="PF02099">
    <property type="entry name" value="Josephin"/>
    <property type="match status" value="1"/>
</dbReference>
<dbReference type="Proteomes" id="UP001085076">
    <property type="component" value="Miscellaneous, Linkage group lg04"/>
</dbReference>
<dbReference type="GO" id="GO:0004843">
    <property type="term" value="F:cysteine-type deubiquitinase activity"/>
    <property type="evidence" value="ECO:0007669"/>
    <property type="project" value="UniProtKB-EC"/>
</dbReference>
<evidence type="ECO:0000313" key="10">
    <source>
        <dbReference type="EMBL" id="KAJ0974730.1"/>
    </source>
</evidence>
<comment type="catalytic activity">
    <reaction evidence="1">
        <text>Thiol-dependent hydrolysis of ester, thioester, amide, peptide and isopeptide bonds formed by the C-terminal Gly of ubiquitin (a 76-residue protein attached to proteins as an intracellular targeting signal).</text>
        <dbReference type="EC" id="3.4.19.12"/>
    </reaction>
</comment>
<dbReference type="Gene3D" id="3.90.70.40">
    <property type="match status" value="1"/>
</dbReference>
<evidence type="ECO:0000259" key="8">
    <source>
        <dbReference type="PROSITE" id="PS50957"/>
    </source>
</evidence>
<dbReference type="PANTHER" id="PTHR13291">
    <property type="entry name" value="JOSEPHIN 1, 2"/>
    <property type="match status" value="1"/>
</dbReference>
<evidence type="ECO:0000259" key="9">
    <source>
        <dbReference type="PROSITE" id="PS51499"/>
    </source>
</evidence>
<evidence type="ECO:0000256" key="5">
    <source>
        <dbReference type="ARBA" id="ARBA00022801"/>
    </source>
</evidence>
<dbReference type="PROSITE" id="PS50957">
    <property type="entry name" value="JOSEPHIN"/>
    <property type="match status" value="1"/>
</dbReference>
<dbReference type="OrthoDB" id="1898723at2759"/>
<dbReference type="Pfam" id="PF05634">
    <property type="entry name" value="APO_RNA-bind"/>
    <property type="match status" value="2"/>
</dbReference>
<dbReference type="InterPro" id="IPR006155">
    <property type="entry name" value="Josephin"/>
</dbReference>
<keyword evidence="11" id="KW-1185">Reference proteome</keyword>
<name>A0A9D5HFN4_9LILI</name>
<evidence type="ECO:0000256" key="1">
    <source>
        <dbReference type="ARBA" id="ARBA00000707"/>
    </source>
</evidence>
<evidence type="ECO:0000256" key="7">
    <source>
        <dbReference type="SAM" id="MobiDB-lite"/>
    </source>
</evidence>
<feature type="domain" description="Josephin" evidence="8">
    <location>
        <begin position="193"/>
        <end position="378"/>
    </location>
</feature>
<comment type="caution">
    <text evidence="10">The sequence shown here is derived from an EMBL/GenBank/DDBJ whole genome shotgun (WGS) entry which is preliminary data.</text>
</comment>
<keyword evidence="5 6" id="KW-0378">Hydrolase</keyword>
<feature type="region of interest" description="Disordered" evidence="7">
    <location>
        <begin position="19"/>
        <end position="69"/>
    </location>
</feature>
<dbReference type="GO" id="GO:0006508">
    <property type="term" value="P:proteolysis"/>
    <property type="evidence" value="ECO:0007669"/>
    <property type="project" value="UniProtKB-KW"/>
</dbReference>
<dbReference type="SMART" id="SM01246">
    <property type="entry name" value="Josephin"/>
    <property type="match status" value="1"/>
</dbReference>
<dbReference type="EMBL" id="JAGGNH010000004">
    <property type="protein sequence ID" value="KAJ0974730.1"/>
    <property type="molecule type" value="Genomic_DNA"/>
</dbReference>
<dbReference type="InterPro" id="IPR023342">
    <property type="entry name" value="APO_dom"/>
</dbReference>
<dbReference type="GO" id="GO:0016579">
    <property type="term" value="P:protein deubiquitination"/>
    <property type="evidence" value="ECO:0007669"/>
    <property type="project" value="InterPro"/>
</dbReference>
<evidence type="ECO:0000256" key="4">
    <source>
        <dbReference type="ARBA" id="ARBA00022786"/>
    </source>
</evidence>
<evidence type="ECO:0000256" key="6">
    <source>
        <dbReference type="PROSITE-ProRule" id="PRU00331"/>
    </source>
</evidence>
<sequence>MASSLSIAITARSPIFTRRSPLSFPAHPRAKSNKPTLISSSSTSPPAEPPYPTSSCTAHSPPPSPFPTPSPSSILLISLTSLPPTISSAIFQEAPTLRRASFSIPNSAASPWPPTTTPICTLICFSSKRVALQCSPKASSPWCFGNQALAVKHIGKQTSARLWKNWLLGIYKKMFLDFNVESVLCTIFFAMEEKQIYHEKQRLQFCLLHALNNLLQDKDAFTQAELDAIADKLVHNDPNKDKWTPLSVIFKPHRNTLTGNYDVNVLIAALEARGKKVVWHDHRNRASSIKLSDNTLTGIMLNVPTRKFGGLWRSRHWVTLREIHGVWYNLDSDLKAVKSFQNEEEVVEYIDNIINQGSVMMVFRQRVVQYLFKEYYPLPTHLRFYSSKTDWNKLRPMILKRIKNRAKGYPVRGMIPVANEVLKARDLLIEGVSFLLKVIPMKSCKFCPEVHIGNTGHQIKTCHGFKRIIKNQVHQWINGSLNDILVPVESFHLKSMFQEVIKHEQRFDYDRVPAVLELCYQAGVEIPEECLSNSRLDTPKGDGAVATPLSSEELHSVAQRTLDAWESLRLGVQKLLLVYPAKVCEHCSEVHIGPSGHKARMCGIFKYESWRASHIWKRAEVDDLVPPKLVWHRRPHDPPVLSDSGRGYYGHAPAVVELCLQAGARVPKKYFCMMKLYGLTHT</sequence>
<dbReference type="InterPro" id="IPR040053">
    <property type="entry name" value="JOSD1/2"/>
</dbReference>
<feature type="compositionally biased region" description="Low complexity" evidence="7">
    <location>
        <begin position="33"/>
        <end position="45"/>
    </location>
</feature>
<dbReference type="PROSITE" id="PS51499">
    <property type="entry name" value="APO"/>
    <property type="match status" value="2"/>
</dbReference>